<dbReference type="Proteomes" id="UP000319852">
    <property type="component" value="Chromosome"/>
</dbReference>
<proteinExistence type="predicted"/>
<gene>
    <name evidence="1" type="ORF">HG15A2_39560</name>
</gene>
<reference evidence="1 2" key="1">
    <citation type="submission" date="2019-02" db="EMBL/GenBank/DDBJ databases">
        <title>Deep-cultivation of Planctomycetes and their phenomic and genomic characterization uncovers novel biology.</title>
        <authorList>
            <person name="Wiegand S."/>
            <person name="Jogler M."/>
            <person name="Boedeker C."/>
            <person name="Pinto D."/>
            <person name="Vollmers J."/>
            <person name="Rivas-Marin E."/>
            <person name="Kohn T."/>
            <person name="Peeters S.H."/>
            <person name="Heuer A."/>
            <person name="Rast P."/>
            <person name="Oberbeckmann S."/>
            <person name="Bunk B."/>
            <person name="Jeske O."/>
            <person name="Meyerdierks A."/>
            <person name="Storesund J.E."/>
            <person name="Kallscheuer N."/>
            <person name="Luecker S."/>
            <person name="Lage O.M."/>
            <person name="Pohl T."/>
            <person name="Merkel B.J."/>
            <person name="Hornburger P."/>
            <person name="Mueller R.-W."/>
            <person name="Bruemmer F."/>
            <person name="Labrenz M."/>
            <person name="Spormann A.M."/>
            <person name="Op den Camp H."/>
            <person name="Overmann J."/>
            <person name="Amann R."/>
            <person name="Jetten M.S.M."/>
            <person name="Mascher T."/>
            <person name="Medema M.H."/>
            <person name="Devos D.P."/>
            <person name="Kaster A.-K."/>
            <person name="Ovreas L."/>
            <person name="Rohde M."/>
            <person name="Galperin M.Y."/>
            <person name="Jogler C."/>
        </authorList>
    </citation>
    <scope>NUCLEOTIDE SEQUENCE [LARGE SCALE GENOMIC DNA]</scope>
    <source>
        <strain evidence="1 2">HG15A2</strain>
    </source>
</reference>
<accession>A0A517N0F9</accession>
<sequence length="171" mass="19833">MDKQITSLCSQLGWGKPHSHYQIQSDIGTSTGLFWYEAGDIGDPRTDCFLQVNELECRDQARIVKAAVYAPRYRLCTGWHVIRFMMSTEESVLNEAVRLRQWLHRDNFTNLESRRKFRSNHPETTGYSWRVLRKYGPPFYVTVDNTKGIANVETHQSEKCKQAISNSDSPE</sequence>
<protein>
    <submittedName>
        <fullName evidence="1">Uncharacterized protein</fullName>
    </submittedName>
</protein>
<organism evidence="1 2">
    <name type="scientific">Adhaeretor mobilis</name>
    <dbReference type="NCBI Taxonomy" id="1930276"/>
    <lineage>
        <taxon>Bacteria</taxon>
        <taxon>Pseudomonadati</taxon>
        <taxon>Planctomycetota</taxon>
        <taxon>Planctomycetia</taxon>
        <taxon>Pirellulales</taxon>
        <taxon>Lacipirellulaceae</taxon>
        <taxon>Adhaeretor</taxon>
    </lineage>
</organism>
<name>A0A517N0F9_9BACT</name>
<evidence type="ECO:0000313" key="2">
    <source>
        <dbReference type="Proteomes" id="UP000319852"/>
    </source>
</evidence>
<keyword evidence="2" id="KW-1185">Reference proteome</keyword>
<evidence type="ECO:0000313" key="1">
    <source>
        <dbReference type="EMBL" id="QDT00617.1"/>
    </source>
</evidence>
<dbReference type="AlphaFoldDB" id="A0A517N0F9"/>
<dbReference type="EMBL" id="CP036263">
    <property type="protein sequence ID" value="QDT00617.1"/>
    <property type="molecule type" value="Genomic_DNA"/>
</dbReference>
<dbReference type="KEGG" id="amob:HG15A2_39560"/>